<evidence type="ECO:0000256" key="3">
    <source>
        <dbReference type="ARBA" id="ARBA00013089"/>
    </source>
</evidence>
<dbReference type="InterPro" id="IPR011079">
    <property type="entry name" value="Ala_racemase_C"/>
</dbReference>
<dbReference type="Proteomes" id="UP000320216">
    <property type="component" value="Chromosome"/>
</dbReference>
<dbReference type="InterPro" id="IPR029066">
    <property type="entry name" value="PLP-binding_barrel"/>
</dbReference>
<feature type="binding site" evidence="6 8">
    <location>
        <position position="136"/>
    </location>
    <ligand>
        <name>substrate</name>
    </ligand>
</feature>
<dbReference type="OrthoDB" id="9813814at2"/>
<dbReference type="SUPFAM" id="SSF51419">
    <property type="entry name" value="PLP-binding barrel"/>
    <property type="match status" value="1"/>
</dbReference>
<dbReference type="EC" id="5.1.1.1" evidence="3 6"/>
<evidence type="ECO:0000256" key="6">
    <source>
        <dbReference type="HAMAP-Rule" id="MF_01201"/>
    </source>
</evidence>
<evidence type="ECO:0000256" key="2">
    <source>
        <dbReference type="ARBA" id="ARBA00001933"/>
    </source>
</evidence>
<dbReference type="PRINTS" id="PR00992">
    <property type="entry name" value="ALARACEMASE"/>
</dbReference>
<dbReference type="Gene3D" id="2.40.37.10">
    <property type="entry name" value="Lyase, Ornithine Decarboxylase, Chain A, domain 1"/>
    <property type="match status" value="1"/>
</dbReference>
<dbReference type="CDD" id="cd00430">
    <property type="entry name" value="PLPDE_III_AR"/>
    <property type="match status" value="1"/>
</dbReference>
<dbReference type="PANTHER" id="PTHR30511">
    <property type="entry name" value="ALANINE RACEMASE"/>
    <property type="match status" value="1"/>
</dbReference>
<evidence type="ECO:0000256" key="8">
    <source>
        <dbReference type="PIRSR" id="PIRSR600821-52"/>
    </source>
</evidence>
<dbReference type="EMBL" id="CP042305">
    <property type="protein sequence ID" value="QDZ14933.1"/>
    <property type="molecule type" value="Genomic_DNA"/>
</dbReference>
<reference evidence="10 11" key="1">
    <citation type="submission" date="2019-07" db="EMBL/GenBank/DDBJ databases">
        <title>Full genome sequence of Humibacter sp. WJ7-1.</title>
        <authorList>
            <person name="Im W.-T."/>
        </authorList>
    </citation>
    <scope>NUCLEOTIDE SEQUENCE [LARGE SCALE GENOMIC DNA]</scope>
    <source>
        <strain evidence="10 11">WJ7-1</strain>
    </source>
</reference>
<dbReference type="Pfam" id="PF00842">
    <property type="entry name" value="Ala_racemase_C"/>
    <property type="match status" value="1"/>
</dbReference>
<comment type="catalytic activity">
    <reaction evidence="1 6">
        <text>L-alanine = D-alanine</text>
        <dbReference type="Rhea" id="RHEA:20249"/>
        <dbReference type="ChEBI" id="CHEBI:57416"/>
        <dbReference type="ChEBI" id="CHEBI:57972"/>
        <dbReference type="EC" id="5.1.1.1"/>
    </reaction>
</comment>
<name>A0A5B8M3K7_9MICO</name>
<dbReference type="UniPathway" id="UPA00042">
    <property type="reaction ID" value="UER00497"/>
</dbReference>
<feature type="binding site" evidence="6 8">
    <location>
        <position position="314"/>
    </location>
    <ligand>
        <name>substrate</name>
    </ligand>
</feature>
<sequence>MTDAAPDREAVVDLGAVRRNVETLRATIGTEHTIAVVKANAYGHGAVPVARAALAGGADRLGVADVSEALELREADIAAPLLAWLHGARPDFTRTVEANVELGISTLDQLDAAIDAAKSTGRVAVVHLKLDTGLSRNGLSADAWPTATRAARAAETAGLVRVAGVFSHLSGTSPDADTAQADALDRGLADAARAGLDPEFVHLAASGAALTLPGTRYNTVRLGISIYGLSPFSDREPAEFGLTPAMTLRSRVVATRSIPDGQGVSYGHTYRASGDTNLALVPVGYADGLPRQASGAAEVWIGGARRPVAGRVAMDQIVVDVDGTPASVGDEVVLFGDPATGVPSAEDWARAAGTIGYDIVTRLGSRVRRTYVGE</sequence>
<comment type="function">
    <text evidence="6">Catalyzes the interconversion of L-alanine and D-alanine. May also act on other amino acids.</text>
</comment>
<dbReference type="GO" id="GO:0009252">
    <property type="term" value="P:peptidoglycan biosynthetic process"/>
    <property type="evidence" value="ECO:0007669"/>
    <property type="project" value="TreeGrafter"/>
</dbReference>
<dbReference type="GO" id="GO:0008784">
    <property type="term" value="F:alanine racemase activity"/>
    <property type="evidence" value="ECO:0007669"/>
    <property type="project" value="UniProtKB-UniRule"/>
</dbReference>
<evidence type="ECO:0000256" key="1">
    <source>
        <dbReference type="ARBA" id="ARBA00000316"/>
    </source>
</evidence>
<dbReference type="AlphaFoldDB" id="A0A5B8M3K7"/>
<gene>
    <name evidence="10" type="primary">alr</name>
    <name evidence="10" type="ORF">FPZ11_09330</name>
</gene>
<dbReference type="SUPFAM" id="SSF50621">
    <property type="entry name" value="Alanine racemase C-terminal domain-like"/>
    <property type="match status" value="1"/>
</dbReference>
<dbReference type="InterPro" id="IPR000821">
    <property type="entry name" value="Ala_racemase"/>
</dbReference>
<evidence type="ECO:0000256" key="5">
    <source>
        <dbReference type="ARBA" id="ARBA00023235"/>
    </source>
</evidence>
<dbReference type="RefSeq" id="WP_146320289.1">
    <property type="nucleotide sequence ID" value="NZ_CP042305.1"/>
</dbReference>
<evidence type="ECO:0000259" key="9">
    <source>
        <dbReference type="SMART" id="SM01005"/>
    </source>
</evidence>
<dbReference type="Gene3D" id="3.20.20.10">
    <property type="entry name" value="Alanine racemase"/>
    <property type="match status" value="1"/>
</dbReference>
<evidence type="ECO:0000313" key="10">
    <source>
        <dbReference type="EMBL" id="QDZ14933.1"/>
    </source>
</evidence>
<comment type="cofactor">
    <cofactor evidence="2 6 7">
        <name>pyridoxal 5'-phosphate</name>
        <dbReference type="ChEBI" id="CHEBI:597326"/>
    </cofactor>
</comment>
<dbReference type="GO" id="GO:0030170">
    <property type="term" value="F:pyridoxal phosphate binding"/>
    <property type="evidence" value="ECO:0007669"/>
    <property type="project" value="UniProtKB-UniRule"/>
</dbReference>
<dbReference type="InterPro" id="IPR001608">
    <property type="entry name" value="Ala_racemase_N"/>
</dbReference>
<dbReference type="PROSITE" id="PS00395">
    <property type="entry name" value="ALANINE_RACEMASE"/>
    <property type="match status" value="1"/>
</dbReference>
<dbReference type="KEGG" id="huw:FPZ11_09330"/>
<dbReference type="SMART" id="SM01005">
    <property type="entry name" value="Ala_racemase_C"/>
    <property type="match status" value="1"/>
</dbReference>
<keyword evidence="11" id="KW-1185">Reference proteome</keyword>
<comment type="similarity">
    <text evidence="6">Belongs to the alanine racemase family.</text>
</comment>
<dbReference type="FunFam" id="2.40.37.10:FF:000015">
    <property type="entry name" value="Alanine racemase"/>
    <property type="match status" value="1"/>
</dbReference>
<comment type="pathway">
    <text evidence="6">Amino-acid biosynthesis; D-alanine biosynthesis; D-alanine from L-alanine: step 1/1.</text>
</comment>
<feature type="active site" description="Proton acceptor; specific for D-alanine" evidence="6">
    <location>
        <position position="38"/>
    </location>
</feature>
<evidence type="ECO:0000313" key="11">
    <source>
        <dbReference type="Proteomes" id="UP000320216"/>
    </source>
</evidence>
<protein>
    <recommendedName>
        <fullName evidence="3 6">Alanine racemase</fullName>
        <ecNumber evidence="3 6">5.1.1.1</ecNumber>
    </recommendedName>
</protein>
<dbReference type="PANTHER" id="PTHR30511:SF0">
    <property type="entry name" value="ALANINE RACEMASE, CATABOLIC-RELATED"/>
    <property type="match status" value="1"/>
</dbReference>
<feature type="domain" description="Alanine racemase C-terminal" evidence="9">
    <location>
        <begin position="245"/>
        <end position="372"/>
    </location>
</feature>
<dbReference type="InterPro" id="IPR020622">
    <property type="entry name" value="Ala_racemase_pyridoxalP-BS"/>
</dbReference>
<accession>A0A5B8M3K7</accession>
<evidence type="ECO:0000256" key="7">
    <source>
        <dbReference type="PIRSR" id="PIRSR600821-50"/>
    </source>
</evidence>
<dbReference type="GO" id="GO:0030632">
    <property type="term" value="P:D-alanine biosynthetic process"/>
    <property type="evidence" value="ECO:0007669"/>
    <property type="project" value="UniProtKB-UniRule"/>
</dbReference>
<dbReference type="NCBIfam" id="TIGR00492">
    <property type="entry name" value="alr"/>
    <property type="match status" value="1"/>
</dbReference>
<evidence type="ECO:0000256" key="4">
    <source>
        <dbReference type="ARBA" id="ARBA00022898"/>
    </source>
</evidence>
<dbReference type="Pfam" id="PF01168">
    <property type="entry name" value="Ala_racemase_N"/>
    <property type="match status" value="1"/>
</dbReference>
<keyword evidence="5 6" id="KW-0413">Isomerase</keyword>
<feature type="modified residue" description="N6-(pyridoxal phosphate)lysine" evidence="6 7">
    <location>
        <position position="38"/>
    </location>
</feature>
<proteinExistence type="inferred from homology"/>
<dbReference type="HAMAP" id="MF_01201">
    <property type="entry name" value="Ala_racemase"/>
    <property type="match status" value="1"/>
</dbReference>
<organism evidence="10 11">
    <name type="scientific">Humibacter ginsenosidimutans</name>
    <dbReference type="NCBI Taxonomy" id="2599293"/>
    <lineage>
        <taxon>Bacteria</taxon>
        <taxon>Bacillati</taxon>
        <taxon>Actinomycetota</taxon>
        <taxon>Actinomycetes</taxon>
        <taxon>Micrococcales</taxon>
        <taxon>Microbacteriaceae</taxon>
        <taxon>Humibacter</taxon>
    </lineage>
</organism>
<keyword evidence="4 6" id="KW-0663">Pyridoxal phosphate</keyword>
<feature type="active site" description="Proton acceptor; specific for L-alanine" evidence="6">
    <location>
        <position position="266"/>
    </location>
</feature>
<dbReference type="GO" id="GO:0005829">
    <property type="term" value="C:cytosol"/>
    <property type="evidence" value="ECO:0007669"/>
    <property type="project" value="TreeGrafter"/>
</dbReference>
<dbReference type="InterPro" id="IPR009006">
    <property type="entry name" value="Ala_racemase/Decarboxylase_C"/>
</dbReference>